<organism evidence="2 3">
    <name type="scientific">Stigmatella aurantiaca</name>
    <dbReference type="NCBI Taxonomy" id="41"/>
    <lineage>
        <taxon>Bacteria</taxon>
        <taxon>Pseudomonadati</taxon>
        <taxon>Myxococcota</taxon>
        <taxon>Myxococcia</taxon>
        <taxon>Myxococcales</taxon>
        <taxon>Cystobacterineae</taxon>
        <taxon>Archangiaceae</taxon>
        <taxon>Stigmatella</taxon>
    </lineage>
</organism>
<dbReference type="PANTHER" id="PTHR24567:SF74">
    <property type="entry name" value="HTH-TYPE TRANSCRIPTIONAL REGULATOR ARCR"/>
    <property type="match status" value="1"/>
</dbReference>
<dbReference type="PROSITE" id="PS50042">
    <property type="entry name" value="CNMP_BINDING_3"/>
    <property type="match status" value="1"/>
</dbReference>
<protein>
    <submittedName>
        <fullName evidence="2">Cyclic nucleotide-binding domain-containing protein</fullName>
    </submittedName>
</protein>
<dbReference type="AlphaFoldDB" id="A0A1H7JTH6"/>
<accession>A0A1H7JTH6</accession>
<dbReference type="SMART" id="SM00100">
    <property type="entry name" value="cNMP"/>
    <property type="match status" value="1"/>
</dbReference>
<sequence length="157" mass="16511">MALVVPETVLKACPIFKGFTDTGIAIFASIAVPRAFPKGSQLFAEGKMGESLIIVGEGTVRLSAKSPTGEEISLGDVGAGEPLGELALVQKGERLCSATAMTDVAALEIRHADFQKLLIQKPQACVKLLMGIVAFFGQKARDNRDMLRTLVGKAPAA</sequence>
<feature type="domain" description="Cyclic nucleotide-binding" evidence="1">
    <location>
        <begin position="15"/>
        <end position="118"/>
    </location>
</feature>
<dbReference type="GO" id="GO:0003700">
    <property type="term" value="F:DNA-binding transcription factor activity"/>
    <property type="evidence" value="ECO:0007669"/>
    <property type="project" value="TreeGrafter"/>
</dbReference>
<evidence type="ECO:0000313" key="3">
    <source>
        <dbReference type="Proteomes" id="UP000182719"/>
    </source>
</evidence>
<proteinExistence type="predicted"/>
<dbReference type="SUPFAM" id="SSF51206">
    <property type="entry name" value="cAMP-binding domain-like"/>
    <property type="match status" value="1"/>
</dbReference>
<keyword evidence="3" id="KW-1185">Reference proteome</keyword>
<evidence type="ECO:0000313" key="2">
    <source>
        <dbReference type="EMBL" id="SEK77047.1"/>
    </source>
</evidence>
<dbReference type="InterPro" id="IPR050397">
    <property type="entry name" value="Env_Response_Regulators"/>
</dbReference>
<name>A0A1H7JTH6_STIAU</name>
<dbReference type="GO" id="GO:0005829">
    <property type="term" value="C:cytosol"/>
    <property type="evidence" value="ECO:0007669"/>
    <property type="project" value="TreeGrafter"/>
</dbReference>
<dbReference type="Pfam" id="PF00027">
    <property type="entry name" value="cNMP_binding"/>
    <property type="match status" value="1"/>
</dbReference>
<dbReference type="InterPro" id="IPR018490">
    <property type="entry name" value="cNMP-bd_dom_sf"/>
</dbReference>
<evidence type="ECO:0000259" key="1">
    <source>
        <dbReference type="PROSITE" id="PS50042"/>
    </source>
</evidence>
<reference evidence="3" key="1">
    <citation type="submission" date="2016-10" db="EMBL/GenBank/DDBJ databases">
        <authorList>
            <person name="Varghese N."/>
            <person name="Submissions S."/>
        </authorList>
    </citation>
    <scope>NUCLEOTIDE SEQUENCE [LARGE SCALE GENOMIC DNA]</scope>
    <source>
        <strain evidence="3">DSM 17044</strain>
    </source>
</reference>
<dbReference type="CDD" id="cd00038">
    <property type="entry name" value="CAP_ED"/>
    <property type="match status" value="1"/>
</dbReference>
<dbReference type="Proteomes" id="UP000182719">
    <property type="component" value="Unassembled WGS sequence"/>
</dbReference>
<dbReference type="InterPro" id="IPR014710">
    <property type="entry name" value="RmlC-like_jellyroll"/>
</dbReference>
<dbReference type="EMBL" id="FOAP01000002">
    <property type="protein sequence ID" value="SEK77047.1"/>
    <property type="molecule type" value="Genomic_DNA"/>
</dbReference>
<gene>
    <name evidence="2" type="ORF">SAMN05444354_102300</name>
</gene>
<dbReference type="RefSeq" id="WP_075005441.1">
    <property type="nucleotide sequence ID" value="NZ_FOAP01000002.1"/>
</dbReference>
<dbReference type="PANTHER" id="PTHR24567">
    <property type="entry name" value="CRP FAMILY TRANSCRIPTIONAL REGULATORY PROTEIN"/>
    <property type="match status" value="1"/>
</dbReference>
<dbReference type="OrthoDB" id="190787at2"/>
<dbReference type="InterPro" id="IPR000595">
    <property type="entry name" value="cNMP-bd_dom"/>
</dbReference>
<dbReference type="Gene3D" id="2.60.120.10">
    <property type="entry name" value="Jelly Rolls"/>
    <property type="match status" value="1"/>
</dbReference>